<evidence type="ECO:0000259" key="9">
    <source>
        <dbReference type="Pfam" id="PF01529"/>
    </source>
</evidence>
<proteinExistence type="inferred from homology"/>
<comment type="caution">
    <text evidence="10">The sequence shown here is derived from an EMBL/GenBank/DDBJ whole genome shotgun (WGS) entry which is preliminary data.</text>
</comment>
<keyword evidence="11" id="KW-1185">Reference proteome</keyword>
<dbReference type="Pfam" id="PF01529">
    <property type="entry name" value="DHHC"/>
    <property type="match status" value="1"/>
</dbReference>
<evidence type="ECO:0000313" key="10">
    <source>
        <dbReference type="EMBL" id="KAK8875336.1"/>
    </source>
</evidence>
<dbReference type="PROSITE" id="PS50216">
    <property type="entry name" value="DHHC"/>
    <property type="match status" value="1"/>
</dbReference>
<evidence type="ECO:0000256" key="8">
    <source>
        <dbReference type="RuleBase" id="RU079119"/>
    </source>
</evidence>
<keyword evidence="4 8" id="KW-1133">Transmembrane helix</keyword>
<comment type="catalytic activity">
    <reaction evidence="8">
        <text>L-cysteinyl-[protein] + hexadecanoyl-CoA = S-hexadecanoyl-L-cysteinyl-[protein] + CoA</text>
        <dbReference type="Rhea" id="RHEA:36683"/>
        <dbReference type="Rhea" id="RHEA-COMP:10131"/>
        <dbReference type="Rhea" id="RHEA-COMP:11032"/>
        <dbReference type="ChEBI" id="CHEBI:29950"/>
        <dbReference type="ChEBI" id="CHEBI:57287"/>
        <dbReference type="ChEBI" id="CHEBI:57379"/>
        <dbReference type="ChEBI" id="CHEBI:74151"/>
        <dbReference type="EC" id="2.3.1.225"/>
    </reaction>
</comment>
<comment type="similarity">
    <text evidence="7">Belongs to the DHHC palmitoyltransferase family. PFA5 subfamily.</text>
</comment>
<dbReference type="PANTHER" id="PTHR22883">
    <property type="entry name" value="ZINC FINGER DHHC DOMAIN CONTAINING PROTEIN"/>
    <property type="match status" value="1"/>
</dbReference>
<dbReference type="EMBL" id="JAPFFF010000012">
    <property type="protein sequence ID" value="KAK8875336.1"/>
    <property type="molecule type" value="Genomic_DNA"/>
</dbReference>
<dbReference type="EC" id="2.3.1.225" evidence="8"/>
<feature type="transmembrane region" description="Helical" evidence="8">
    <location>
        <begin position="92"/>
        <end position="111"/>
    </location>
</feature>
<dbReference type="InterPro" id="IPR039859">
    <property type="entry name" value="PFA4/ZDH16/20/ERF2-like"/>
</dbReference>
<feature type="domain" description="Palmitoyltransferase DHHC" evidence="9">
    <location>
        <begin position="41"/>
        <end position="153"/>
    </location>
</feature>
<gene>
    <name evidence="10" type="ORF">M9Y10_005501</name>
</gene>
<comment type="domain">
    <text evidence="8">The DHHC domain is required for palmitoyltransferase activity.</text>
</comment>
<keyword evidence="2 8" id="KW-0808">Transferase</keyword>
<keyword evidence="3 8" id="KW-0812">Transmembrane</keyword>
<keyword evidence="6 8" id="KW-0012">Acyltransferase</keyword>
<evidence type="ECO:0000256" key="5">
    <source>
        <dbReference type="ARBA" id="ARBA00023136"/>
    </source>
</evidence>
<evidence type="ECO:0000256" key="1">
    <source>
        <dbReference type="ARBA" id="ARBA00004141"/>
    </source>
</evidence>
<evidence type="ECO:0000256" key="3">
    <source>
        <dbReference type="ARBA" id="ARBA00022692"/>
    </source>
</evidence>
<feature type="transmembrane region" description="Helical" evidence="8">
    <location>
        <begin position="126"/>
        <end position="151"/>
    </location>
</feature>
<name>A0ABR2JD58_9EUKA</name>
<dbReference type="Proteomes" id="UP001470230">
    <property type="component" value="Unassembled WGS sequence"/>
</dbReference>
<evidence type="ECO:0000256" key="4">
    <source>
        <dbReference type="ARBA" id="ARBA00022989"/>
    </source>
</evidence>
<dbReference type="PANTHER" id="PTHR22883:SF23">
    <property type="entry name" value="PALMITOYLTRANSFERASE ZDHHC6"/>
    <property type="match status" value="1"/>
</dbReference>
<reference evidence="10 11" key="1">
    <citation type="submission" date="2024-04" db="EMBL/GenBank/DDBJ databases">
        <title>Tritrichomonas musculus Genome.</title>
        <authorList>
            <person name="Alves-Ferreira E."/>
            <person name="Grigg M."/>
            <person name="Lorenzi H."/>
            <person name="Galac M."/>
        </authorList>
    </citation>
    <scope>NUCLEOTIDE SEQUENCE [LARGE SCALE GENOMIC DNA]</scope>
    <source>
        <strain evidence="10 11">EAF2021</strain>
    </source>
</reference>
<feature type="transmembrane region" description="Helical" evidence="8">
    <location>
        <begin position="172"/>
        <end position="195"/>
    </location>
</feature>
<keyword evidence="5 8" id="KW-0472">Membrane</keyword>
<organism evidence="10 11">
    <name type="scientific">Tritrichomonas musculus</name>
    <dbReference type="NCBI Taxonomy" id="1915356"/>
    <lineage>
        <taxon>Eukaryota</taxon>
        <taxon>Metamonada</taxon>
        <taxon>Parabasalia</taxon>
        <taxon>Tritrichomonadida</taxon>
        <taxon>Tritrichomonadidae</taxon>
        <taxon>Tritrichomonas</taxon>
    </lineage>
</organism>
<sequence>MFIWCWISTAVSDPGRIIDDLKKRGLLEKVQRGEIPSSMKNLPVCYICEVPMPPNSHHCDKCNSCMLSFDHHCGYIGNCIACKNIKSFHLSFYYGSIFGLIWAFFGFFYFLKIGKINHSSKLMDCLVLLASVYVGMISFSVLLYELLSLCNKHNSFRRARRMRIEKTRGMPIECYFVILRQFLINFLMKFVPIHYEAINDY</sequence>
<evidence type="ECO:0000256" key="6">
    <source>
        <dbReference type="ARBA" id="ARBA00023315"/>
    </source>
</evidence>
<evidence type="ECO:0000256" key="2">
    <source>
        <dbReference type="ARBA" id="ARBA00022679"/>
    </source>
</evidence>
<evidence type="ECO:0000256" key="7">
    <source>
        <dbReference type="ARBA" id="ARBA00038298"/>
    </source>
</evidence>
<dbReference type="InterPro" id="IPR001594">
    <property type="entry name" value="Palmitoyltrfase_DHHC"/>
</dbReference>
<evidence type="ECO:0000313" key="11">
    <source>
        <dbReference type="Proteomes" id="UP001470230"/>
    </source>
</evidence>
<comment type="subcellular location">
    <subcellularLocation>
        <location evidence="1">Membrane</location>
        <topology evidence="1">Multi-pass membrane protein</topology>
    </subcellularLocation>
</comment>
<protein>
    <recommendedName>
        <fullName evidence="8">Palmitoyltransferase</fullName>
        <ecNumber evidence="8">2.3.1.225</ecNumber>
    </recommendedName>
</protein>
<accession>A0ABR2JD58</accession>